<evidence type="ECO:0000313" key="1">
    <source>
        <dbReference type="EMBL" id="GFH75694.1"/>
    </source>
</evidence>
<dbReference type="Proteomes" id="UP000480804">
    <property type="component" value="Unassembled WGS sequence"/>
</dbReference>
<gene>
    <name evidence="2" type="ORF">GCM10010227_10770</name>
    <name evidence="1" type="ORF">Sgou_03640</name>
</gene>
<evidence type="ECO:0000313" key="4">
    <source>
        <dbReference type="Proteomes" id="UP000660975"/>
    </source>
</evidence>
<reference evidence="2" key="3">
    <citation type="submission" date="2020-09" db="EMBL/GenBank/DDBJ databases">
        <authorList>
            <person name="Sun Q."/>
            <person name="Ohkuma M."/>
        </authorList>
    </citation>
    <scope>NUCLEOTIDE SEQUENCE</scope>
    <source>
        <strain evidence="2">JCM 4136</strain>
    </source>
</reference>
<reference evidence="2" key="1">
    <citation type="journal article" date="2014" name="Int. J. Syst. Evol. Microbiol.">
        <title>Complete genome sequence of Corynebacterium casei LMG S-19264T (=DSM 44701T), isolated from a smear-ripened cheese.</title>
        <authorList>
            <consortium name="US DOE Joint Genome Institute (JGI-PGF)"/>
            <person name="Walter F."/>
            <person name="Albersmeier A."/>
            <person name="Kalinowski J."/>
            <person name="Ruckert C."/>
        </authorList>
    </citation>
    <scope>NUCLEOTIDE SEQUENCE</scope>
    <source>
        <strain evidence="2">JCM 4136</strain>
    </source>
</reference>
<dbReference type="EMBL" id="BLLO01000008">
    <property type="protein sequence ID" value="GFH75694.1"/>
    <property type="molecule type" value="Genomic_DNA"/>
</dbReference>
<protein>
    <submittedName>
        <fullName evidence="2">Uncharacterized protein</fullName>
    </submittedName>
</protein>
<comment type="caution">
    <text evidence="2">The sequence shown here is derived from an EMBL/GenBank/DDBJ whole genome shotgun (WGS) entry which is preliminary data.</text>
</comment>
<reference evidence="1 3" key="2">
    <citation type="submission" date="2020-02" db="EMBL/GenBank/DDBJ databases">
        <title>Whole genome shotgun sequence of Streptomyces gougerotii NBRC 13043.</title>
        <authorList>
            <person name="Ichikawa N."/>
            <person name="Komaki H."/>
            <person name="Tamura T."/>
        </authorList>
    </citation>
    <scope>NUCLEOTIDE SEQUENCE [LARGE SCALE GENOMIC DNA]</scope>
    <source>
        <strain evidence="1 3">NBRC 13043</strain>
    </source>
</reference>
<evidence type="ECO:0000313" key="3">
    <source>
        <dbReference type="Proteomes" id="UP000480804"/>
    </source>
</evidence>
<sequence>MRSSPDLAVIGVRRGDAEQVVAYGGEAVGPARATGSGYVVHGLQALRGESGSLSEDRRVAGLGAEIAVLGLS</sequence>
<dbReference type="AlphaFoldDB" id="A0A8H9LLU5"/>
<dbReference type="Proteomes" id="UP000660975">
    <property type="component" value="Unassembled WGS sequence"/>
</dbReference>
<accession>A0A8H9LLU5</accession>
<name>A0A8H9LLU5_9ACTN</name>
<proteinExistence type="predicted"/>
<keyword evidence="3" id="KW-1185">Reference proteome</keyword>
<organism evidence="2 4">
    <name type="scientific">Streptomyces gougerotii</name>
    <dbReference type="NCBI Taxonomy" id="53448"/>
    <lineage>
        <taxon>Bacteria</taxon>
        <taxon>Bacillati</taxon>
        <taxon>Actinomycetota</taxon>
        <taxon>Actinomycetes</taxon>
        <taxon>Kitasatosporales</taxon>
        <taxon>Streptomycetaceae</taxon>
        <taxon>Streptomyces</taxon>
        <taxon>Streptomyces diastaticus group</taxon>
    </lineage>
</organism>
<dbReference type="EMBL" id="BMSC01000002">
    <property type="protein sequence ID" value="GGU59259.1"/>
    <property type="molecule type" value="Genomic_DNA"/>
</dbReference>
<evidence type="ECO:0000313" key="2">
    <source>
        <dbReference type="EMBL" id="GGU59259.1"/>
    </source>
</evidence>